<dbReference type="AlphaFoldDB" id="A0A8H2X7C6"/>
<dbReference type="InterPro" id="IPR011009">
    <property type="entry name" value="Kinase-like_dom_sf"/>
</dbReference>
<dbReference type="PANTHER" id="PTHR44329:SF298">
    <property type="entry name" value="MIXED LINEAGE KINASE DOMAIN-LIKE PROTEIN"/>
    <property type="match status" value="1"/>
</dbReference>
<evidence type="ECO:0000256" key="2">
    <source>
        <dbReference type="ARBA" id="ARBA00022840"/>
    </source>
</evidence>
<dbReference type="PANTHER" id="PTHR44329">
    <property type="entry name" value="SERINE/THREONINE-PROTEIN KINASE TNNI3K-RELATED"/>
    <property type="match status" value="1"/>
</dbReference>
<reference evidence="4" key="1">
    <citation type="submission" date="2021-01" db="EMBL/GenBank/DDBJ databases">
        <authorList>
            <person name="Kaushik A."/>
        </authorList>
    </citation>
    <scope>NUCLEOTIDE SEQUENCE</scope>
    <source>
        <strain evidence="4">AG4-R118</strain>
    </source>
</reference>
<dbReference type="GO" id="GO:0004674">
    <property type="term" value="F:protein serine/threonine kinase activity"/>
    <property type="evidence" value="ECO:0007669"/>
    <property type="project" value="TreeGrafter"/>
</dbReference>
<dbReference type="InterPro" id="IPR001245">
    <property type="entry name" value="Ser-Thr/Tyr_kinase_cat_dom"/>
</dbReference>
<evidence type="ECO:0000256" key="1">
    <source>
        <dbReference type="ARBA" id="ARBA00022741"/>
    </source>
</evidence>
<name>A0A8H2X7C6_9AGAM</name>
<dbReference type="Proteomes" id="UP000663888">
    <property type="component" value="Unassembled WGS sequence"/>
</dbReference>
<gene>
    <name evidence="4" type="ORF">RDB_LOCUS21018</name>
</gene>
<dbReference type="InterPro" id="IPR000719">
    <property type="entry name" value="Prot_kinase_dom"/>
</dbReference>
<evidence type="ECO:0000313" key="4">
    <source>
        <dbReference type="EMBL" id="CAE6419301.1"/>
    </source>
</evidence>
<accession>A0A8H2X7C6</accession>
<protein>
    <recommendedName>
        <fullName evidence="3">Protein kinase domain-containing protein</fullName>
    </recommendedName>
</protein>
<dbReference type="GO" id="GO:0005524">
    <property type="term" value="F:ATP binding"/>
    <property type="evidence" value="ECO:0007669"/>
    <property type="project" value="UniProtKB-KW"/>
</dbReference>
<dbReference type="Gene3D" id="1.10.510.10">
    <property type="entry name" value="Transferase(Phosphotransferase) domain 1"/>
    <property type="match status" value="1"/>
</dbReference>
<comment type="caution">
    <text evidence="4">The sequence shown here is derived from an EMBL/GenBank/DDBJ whole genome shotgun (WGS) entry which is preliminary data.</text>
</comment>
<keyword evidence="2" id="KW-0067">ATP-binding</keyword>
<dbReference type="PROSITE" id="PS50011">
    <property type="entry name" value="PROTEIN_KINASE_DOM"/>
    <property type="match status" value="1"/>
</dbReference>
<proteinExistence type="predicted"/>
<dbReference type="EMBL" id="CAJMWX010000524">
    <property type="protein sequence ID" value="CAE6419301.1"/>
    <property type="molecule type" value="Genomic_DNA"/>
</dbReference>
<organism evidence="4 5">
    <name type="scientific">Rhizoctonia solani</name>
    <dbReference type="NCBI Taxonomy" id="456999"/>
    <lineage>
        <taxon>Eukaryota</taxon>
        <taxon>Fungi</taxon>
        <taxon>Dikarya</taxon>
        <taxon>Basidiomycota</taxon>
        <taxon>Agaricomycotina</taxon>
        <taxon>Agaricomycetes</taxon>
        <taxon>Cantharellales</taxon>
        <taxon>Ceratobasidiaceae</taxon>
        <taxon>Rhizoctonia</taxon>
    </lineage>
</organism>
<dbReference type="SUPFAM" id="SSF56112">
    <property type="entry name" value="Protein kinase-like (PK-like)"/>
    <property type="match status" value="1"/>
</dbReference>
<evidence type="ECO:0000313" key="5">
    <source>
        <dbReference type="Proteomes" id="UP000663888"/>
    </source>
</evidence>
<dbReference type="Pfam" id="PF07714">
    <property type="entry name" value="PK_Tyr_Ser-Thr"/>
    <property type="match status" value="1"/>
</dbReference>
<keyword evidence="1" id="KW-0547">Nucleotide-binding</keyword>
<evidence type="ECO:0000259" key="3">
    <source>
        <dbReference type="PROSITE" id="PS50011"/>
    </source>
</evidence>
<sequence length="180" mass="20595">MNSNKDSASLVSGGGFSDIWRGGLLDGTRVAIIKTWREVPITTGEYKTLKRAAREIHIWSKIKHENVHKLMGVVMFKGQSIGMVSEWMENGNLHEYIRKNPNADRFKLCTQVVSGIAYIHDLNMVHGDIKACRWDFNVFMRVSQGIFPTRPASHIKDDQRGNRTWGVLVGYWQRKPEARP</sequence>
<feature type="domain" description="Protein kinase" evidence="3">
    <location>
        <begin position="5"/>
        <end position="180"/>
    </location>
</feature>
<dbReference type="InterPro" id="IPR051681">
    <property type="entry name" value="Ser/Thr_Kinases-Pseudokinases"/>
</dbReference>